<reference evidence="1 2" key="1">
    <citation type="submission" date="2018-12" db="EMBL/GenBank/DDBJ databases">
        <title>Draft Genome Sequence of Chryseobacterium arthrosphaerae strain ED882-96 Isolated from the Blood of a Patient with Liver Cirrhosis in Taiwan.</title>
        <authorList>
            <person name="Lin J.-N."/>
            <person name="Lai C.-H."/>
            <person name="Yang C.-H."/>
            <person name="Huang Y.-H."/>
        </authorList>
    </citation>
    <scope>NUCLEOTIDE SEQUENCE [LARGE SCALE GENOMIC DNA]</scope>
    <source>
        <strain evidence="1 2">ED882-96</strain>
    </source>
</reference>
<accession>A0A3S0Q7L5</accession>
<dbReference type="EMBL" id="RYFC01000001">
    <property type="protein sequence ID" value="RTZ49703.1"/>
    <property type="molecule type" value="Genomic_DNA"/>
</dbReference>
<sequence length="130" mass="14553">MFGTIAPEILDYINGLLKSPNVIFVGWLSADQILDYFIMADLIVFPGTHSVLWEQAVGTGTPTIYKYWDEMTHMDIGGNCMFLKEDSAEEIEKTLQYVLQSPDIYNKMKIAAEGGLSKFAYSSIAKRSLA</sequence>
<dbReference type="SUPFAM" id="SSF53756">
    <property type="entry name" value="UDP-Glycosyltransferase/glycogen phosphorylase"/>
    <property type="match status" value="1"/>
</dbReference>
<proteinExistence type="predicted"/>
<comment type="caution">
    <text evidence="1">The sequence shown here is derived from an EMBL/GenBank/DDBJ whole genome shotgun (WGS) entry which is preliminary data.</text>
</comment>
<name>A0A3S0Q7L5_9FLAO</name>
<protein>
    <recommendedName>
        <fullName evidence="3">Glycosyltransferase family 1 protein</fullName>
    </recommendedName>
</protein>
<evidence type="ECO:0008006" key="3">
    <source>
        <dbReference type="Google" id="ProtNLM"/>
    </source>
</evidence>
<dbReference type="Proteomes" id="UP000276953">
    <property type="component" value="Unassembled WGS sequence"/>
</dbReference>
<organism evidence="1 2">
    <name type="scientific">Chryseobacterium arthrosphaerae</name>
    <dbReference type="NCBI Taxonomy" id="651561"/>
    <lineage>
        <taxon>Bacteria</taxon>
        <taxon>Pseudomonadati</taxon>
        <taxon>Bacteroidota</taxon>
        <taxon>Flavobacteriia</taxon>
        <taxon>Flavobacteriales</taxon>
        <taxon>Weeksellaceae</taxon>
        <taxon>Chryseobacterium group</taxon>
        <taxon>Chryseobacterium</taxon>
    </lineage>
</organism>
<evidence type="ECO:0000313" key="1">
    <source>
        <dbReference type="EMBL" id="RTZ49703.1"/>
    </source>
</evidence>
<gene>
    <name evidence="1" type="ORF">EJ377_05170</name>
</gene>
<dbReference type="AlphaFoldDB" id="A0A3S0Q7L5"/>
<dbReference type="Gene3D" id="3.40.50.2000">
    <property type="entry name" value="Glycogen Phosphorylase B"/>
    <property type="match status" value="1"/>
</dbReference>
<evidence type="ECO:0000313" key="2">
    <source>
        <dbReference type="Proteomes" id="UP000276953"/>
    </source>
</evidence>